<dbReference type="PANTHER" id="PTHR33570">
    <property type="entry name" value="4-CARBOXYMUCONOLACTONE DECARBOXYLASE FAMILY PROTEIN"/>
    <property type="match status" value="1"/>
</dbReference>
<evidence type="ECO:0000256" key="1">
    <source>
        <dbReference type="SAM" id="MobiDB-lite"/>
    </source>
</evidence>
<dbReference type="SUPFAM" id="SSF69118">
    <property type="entry name" value="AhpD-like"/>
    <property type="match status" value="1"/>
</dbReference>
<dbReference type="Proteomes" id="UP001239267">
    <property type="component" value="Unassembled WGS sequence"/>
</dbReference>
<dbReference type="GO" id="GO:0051920">
    <property type="term" value="F:peroxiredoxin activity"/>
    <property type="evidence" value="ECO:0007669"/>
    <property type="project" value="InterPro"/>
</dbReference>
<dbReference type="Gene3D" id="1.20.1290.10">
    <property type="entry name" value="AhpD-like"/>
    <property type="match status" value="1"/>
</dbReference>
<dbReference type="InterPro" id="IPR029032">
    <property type="entry name" value="AhpD-like"/>
</dbReference>
<accession>A0AAJ1WC48</accession>
<feature type="region of interest" description="Disordered" evidence="1">
    <location>
        <begin position="1"/>
        <end position="20"/>
    </location>
</feature>
<sequence>MESHDLTQVEQSRYEKGEAMRRQVLGDEHVNRSLGNATAFSKPLQELVTEYCWGYLWNRDTISLRERSFINLGMITALGKMEELALHVKGAINNGLTPEEIREALLQTTIYCGVPAALEATRTAQRVLTEMGIDTHE</sequence>
<dbReference type="PANTHER" id="PTHR33570:SF2">
    <property type="entry name" value="CARBOXYMUCONOLACTONE DECARBOXYLASE-LIKE DOMAIN-CONTAINING PROTEIN"/>
    <property type="match status" value="1"/>
</dbReference>
<dbReference type="EC" id="4.1.1.44" evidence="3"/>
<keyword evidence="3" id="KW-0456">Lyase</keyword>
<protein>
    <submittedName>
        <fullName evidence="3">4-carboxymuconolactone decarboxylase</fullName>
        <ecNumber evidence="3">4.1.1.44</ecNumber>
    </submittedName>
</protein>
<feature type="domain" description="Carboxymuconolactone decarboxylase-like" evidence="2">
    <location>
        <begin position="44"/>
        <end position="124"/>
    </location>
</feature>
<evidence type="ECO:0000313" key="4">
    <source>
        <dbReference type="Proteomes" id="UP001239267"/>
    </source>
</evidence>
<dbReference type="GO" id="GO:0047575">
    <property type="term" value="F:4-carboxymuconolactone decarboxylase activity"/>
    <property type="evidence" value="ECO:0007669"/>
    <property type="project" value="UniProtKB-EC"/>
</dbReference>
<dbReference type="AlphaFoldDB" id="A0AAJ1WC48"/>
<proteinExistence type="predicted"/>
<reference evidence="3 4" key="1">
    <citation type="submission" date="2023-07" db="EMBL/GenBank/DDBJ databases">
        <title>Sorghum-associated microbial communities from plants grown in Nebraska, USA.</title>
        <authorList>
            <person name="Schachtman D."/>
        </authorList>
    </citation>
    <scope>NUCLEOTIDE SEQUENCE [LARGE SCALE GENOMIC DNA]</scope>
    <source>
        <strain evidence="3 4">DS1001</strain>
    </source>
</reference>
<keyword evidence="4" id="KW-1185">Reference proteome</keyword>
<organism evidence="3 4">
    <name type="scientific">Pseudarthrobacter niigatensis</name>
    <dbReference type="NCBI Taxonomy" id="369935"/>
    <lineage>
        <taxon>Bacteria</taxon>
        <taxon>Bacillati</taxon>
        <taxon>Actinomycetota</taxon>
        <taxon>Actinomycetes</taxon>
        <taxon>Micrococcales</taxon>
        <taxon>Micrococcaceae</taxon>
        <taxon>Pseudarthrobacter</taxon>
    </lineage>
</organism>
<comment type="caution">
    <text evidence="3">The sequence shown here is derived from an EMBL/GenBank/DDBJ whole genome shotgun (WGS) entry which is preliminary data.</text>
</comment>
<dbReference type="RefSeq" id="WP_307356866.1">
    <property type="nucleotide sequence ID" value="NZ_JAUSTB010000001.1"/>
</dbReference>
<gene>
    <name evidence="3" type="ORF">J2T23_000533</name>
</gene>
<evidence type="ECO:0000259" key="2">
    <source>
        <dbReference type="Pfam" id="PF02627"/>
    </source>
</evidence>
<dbReference type="InterPro" id="IPR003779">
    <property type="entry name" value="CMD-like"/>
</dbReference>
<dbReference type="Pfam" id="PF02627">
    <property type="entry name" value="CMD"/>
    <property type="match status" value="1"/>
</dbReference>
<dbReference type="EMBL" id="JAUSTB010000001">
    <property type="protein sequence ID" value="MDQ0144659.1"/>
    <property type="molecule type" value="Genomic_DNA"/>
</dbReference>
<name>A0AAJ1WC48_9MICC</name>
<dbReference type="InterPro" id="IPR052512">
    <property type="entry name" value="4CMD/NDH-1_regulator"/>
</dbReference>
<evidence type="ECO:0000313" key="3">
    <source>
        <dbReference type="EMBL" id="MDQ0144659.1"/>
    </source>
</evidence>